<evidence type="ECO:0000259" key="4">
    <source>
        <dbReference type="Pfam" id="PF00135"/>
    </source>
</evidence>
<evidence type="ECO:0000313" key="5">
    <source>
        <dbReference type="Proteomes" id="UP000695022"/>
    </source>
</evidence>
<reference evidence="6" key="1">
    <citation type="submission" date="2025-08" db="UniProtKB">
        <authorList>
            <consortium name="RefSeq"/>
        </authorList>
    </citation>
    <scope>IDENTIFICATION</scope>
</reference>
<evidence type="ECO:0000256" key="1">
    <source>
        <dbReference type="ARBA" id="ARBA00005964"/>
    </source>
</evidence>
<feature type="domain" description="Carboxylesterase type B" evidence="4">
    <location>
        <begin position="23"/>
        <end position="167"/>
    </location>
</feature>
<sequence>MQLLVYVAFFTIVWTTASVRAGPIVTTTLGRVEGITSRAHDGTPVDVFRGIPYALPPVGDLRWKAPSPAEPWNGVFDASQFGAACLQLDSNTLEIPSYGTYSEDCLTLNVYSPDVSTMAKTFPVMVWIHGGGFKTGTGSEAMYEAEELVRKDVIVVTCNYRLSALGLFHRAITQSGSSLASWSVEQAPLAVTLYVAELVNCPSANSSDLEAHRDMMDCLRQVNASELMMAQKYIENWSPTVDGKFLPNMPLDLLTSGQYAKDVQLIIGTTKDEGIAFVPTFAGVGILNLTYEILVEELIPVLLEAAIYSDPTGVLAESVLFEYTNWDDPRGKGHLNDISPNSNITNKEGEWNTIQSASEENVEDMMHVTFLTVLRFSAMRTAPGGNVKT</sequence>
<dbReference type="Proteomes" id="UP000695022">
    <property type="component" value="Unplaced"/>
</dbReference>
<organism evidence="5 6">
    <name type="scientific">Priapulus caudatus</name>
    <name type="common">Priapulid worm</name>
    <dbReference type="NCBI Taxonomy" id="37621"/>
    <lineage>
        <taxon>Eukaryota</taxon>
        <taxon>Metazoa</taxon>
        <taxon>Ecdysozoa</taxon>
        <taxon>Scalidophora</taxon>
        <taxon>Priapulida</taxon>
        <taxon>Priapulimorpha</taxon>
        <taxon>Priapulimorphida</taxon>
        <taxon>Priapulidae</taxon>
        <taxon>Priapulus</taxon>
    </lineage>
</organism>
<dbReference type="Pfam" id="PF00135">
    <property type="entry name" value="COesterase"/>
    <property type="match status" value="1"/>
</dbReference>
<dbReference type="PANTHER" id="PTHR43903">
    <property type="entry name" value="NEUROLIGIN"/>
    <property type="match status" value="1"/>
</dbReference>
<dbReference type="RefSeq" id="XP_014663287.1">
    <property type="nucleotide sequence ID" value="XM_014807801.1"/>
</dbReference>
<dbReference type="InterPro" id="IPR002018">
    <property type="entry name" value="CarbesteraseB"/>
</dbReference>
<dbReference type="SUPFAM" id="SSF53474">
    <property type="entry name" value="alpha/beta-Hydrolases"/>
    <property type="match status" value="1"/>
</dbReference>
<feature type="signal peptide" evidence="3">
    <location>
        <begin position="1"/>
        <end position="21"/>
    </location>
</feature>
<name>A0ABM1DTL6_PRICU</name>
<evidence type="ECO:0000256" key="2">
    <source>
        <dbReference type="ARBA" id="ARBA00022729"/>
    </source>
</evidence>
<dbReference type="InterPro" id="IPR019819">
    <property type="entry name" value="Carboxylesterase_B_CS"/>
</dbReference>
<evidence type="ECO:0000256" key="3">
    <source>
        <dbReference type="SAM" id="SignalP"/>
    </source>
</evidence>
<dbReference type="PROSITE" id="PS00941">
    <property type="entry name" value="CARBOXYLESTERASE_B_2"/>
    <property type="match status" value="1"/>
</dbReference>
<keyword evidence="5" id="KW-1185">Reference proteome</keyword>
<keyword evidence="2 3" id="KW-0732">Signal</keyword>
<feature type="chain" id="PRO_5045744078" evidence="3">
    <location>
        <begin position="22"/>
        <end position="389"/>
    </location>
</feature>
<dbReference type="Gene3D" id="3.40.50.1820">
    <property type="entry name" value="alpha/beta hydrolase"/>
    <property type="match status" value="2"/>
</dbReference>
<dbReference type="GeneID" id="106805991"/>
<dbReference type="InterPro" id="IPR051093">
    <property type="entry name" value="Neuroligin/BSAL"/>
</dbReference>
<gene>
    <name evidence="6" type="primary">LOC106805991</name>
</gene>
<comment type="similarity">
    <text evidence="1">Belongs to the type-B carboxylesterase/lipase family.</text>
</comment>
<dbReference type="InterPro" id="IPR029058">
    <property type="entry name" value="AB_hydrolase_fold"/>
</dbReference>
<proteinExistence type="inferred from homology"/>
<evidence type="ECO:0000313" key="6">
    <source>
        <dbReference type="RefSeq" id="XP_014663287.1"/>
    </source>
</evidence>
<accession>A0ABM1DTL6</accession>
<protein>
    <submittedName>
        <fullName evidence="6">Cholinesterase-like</fullName>
    </submittedName>
</protein>